<sequence>MSSDFFFFFSAESRNLVYFEGEKTWLQAKKTCLECGGELVDWDESVSEIVSKSDIENTITWIGNYTVENPWIKEEGCMHESDLTDESYNFIYHNNPEFCSRTCKTDQMFALKEERCFCIENYNALTILPCNETSSNQQLNITVYSMGYVYNCSFEKDSCTNTSYGEETMGLTWRRTEDNVPRNIGNFGVVNKGHYLLLEYLTTEIMNKARVLIRLNLTETYFCLTFKYYIDHSGSLEIFVNEPNTESHIVWKSYGNKGYMWYLASLDIKGHSDSTIEIYGSLEDKYYKTSTVAIDEMTILPGSCNKEKRLDCSFDRECEWDQGSAWKIVRENKGNFYLKTADDIGSFELNGFGVKRHIATTHCLQFDFIKMYWDRSFYVYKNQAQLFSGLNFKAEWQRTQINIPANYPYYVKLNGSISYGYFGINNISLRSGSCGQVVIM</sequence>
<comment type="caution">
    <text evidence="2">The sequence shown here is derived from an EMBL/GenBank/DDBJ whole genome shotgun (WGS) entry which is preliminary data.</text>
</comment>
<dbReference type="InterPro" id="IPR013320">
    <property type="entry name" value="ConA-like_dom_sf"/>
</dbReference>
<dbReference type="InterPro" id="IPR016187">
    <property type="entry name" value="CTDL_fold"/>
</dbReference>
<evidence type="ECO:0000313" key="3">
    <source>
        <dbReference type="Proteomes" id="UP001217089"/>
    </source>
</evidence>
<accession>A0ABQ9EQP1</accession>
<dbReference type="Gene3D" id="2.60.120.200">
    <property type="match status" value="1"/>
</dbReference>
<dbReference type="PANTHER" id="PTHR23282">
    <property type="entry name" value="APICAL ENDOSOMAL GLYCOPROTEIN PRECURSOR"/>
    <property type="match status" value="1"/>
</dbReference>
<dbReference type="EMBL" id="JARBDR010000793">
    <property type="protein sequence ID" value="KAJ8307538.1"/>
    <property type="molecule type" value="Genomic_DNA"/>
</dbReference>
<name>A0ABQ9EQP1_TEGGR</name>
<dbReference type="PROSITE" id="PS50060">
    <property type="entry name" value="MAM_2"/>
    <property type="match status" value="1"/>
</dbReference>
<dbReference type="Proteomes" id="UP001217089">
    <property type="component" value="Unassembled WGS sequence"/>
</dbReference>
<evidence type="ECO:0000259" key="1">
    <source>
        <dbReference type="PROSITE" id="PS50060"/>
    </source>
</evidence>
<keyword evidence="3" id="KW-1185">Reference proteome</keyword>
<dbReference type="SUPFAM" id="SSF49899">
    <property type="entry name" value="Concanavalin A-like lectins/glucanases"/>
    <property type="match status" value="1"/>
</dbReference>
<gene>
    <name evidence="2" type="ORF">KUTeg_015622</name>
</gene>
<proteinExistence type="predicted"/>
<dbReference type="SMART" id="SM00137">
    <property type="entry name" value="MAM"/>
    <property type="match status" value="1"/>
</dbReference>
<evidence type="ECO:0000313" key="2">
    <source>
        <dbReference type="EMBL" id="KAJ8307538.1"/>
    </source>
</evidence>
<dbReference type="InterPro" id="IPR000998">
    <property type="entry name" value="MAM_dom"/>
</dbReference>
<dbReference type="InterPro" id="IPR051560">
    <property type="entry name" value="MAM_domain-containing"/>
</dbReference>
<reference evidence="2 3" key="1">
    <citation type="submission" date="2022-12" db="EMBL/GenBank/DDBJ databases">
        <title>Chromosome-level genome of Tegillarca granosa.</title>
        <authorList>
            <person name="Kim J."/>
        </authorList>
    </citation>
    <scope>NUCLEOTIDE SEQUENCE [LARGE SCALE GENOMIC DNA]</scope>
    <source>
        <strain evidence="2">Teg-2019</strain>
        <tissue evidence="2">Adductor muscle</tissue>
    </source>
</reference>
<protein>
    <recommendedName>
        <fullName evidence="1">MAM domain-containing protein</fullName>
    </recommendedName>
</protein>
<feature type="domain" description="MAM" evidence="1">
    <location>
        <begin position="150"/>
        <end position="306"/>
    </location>
</feature>
<dbReference type="PANTHER" id="PTHR23282:SF101">
    <property type="entry name" value="MAM DOMAIN-CONTAINING PROTEIN"/>
    <property type="match status" value="1"/>
</dbReference>
<organism evidence="2 3">
    <name type="scientific">Tegillarca granosa</name>
    <name type="common">Malaysian cockle</name>
    <name type="synonym">Anadara granosa</name>
    <dbReference type="NCBI Taxonomy" id="220873"/>
    <lineage>
        <taxon>Eukaryota</taxon>
        <taxon>Metazoa</taxon>
        <taxon>Spiralia</taxon>
        <taxon>Lophotrochozoa</taxon>
        <taxon>Mollusca</taxon>
        <taxon>Bivalvia</taxon>
        <taxon>Autobranchia</taxon>
        <taxon>Pteriomorphia</taxon>
        <taxon>Arcoida</taxon>
        <taxon>Arcoidea</taxon>
        <taxon>Arcidae</taxon>
        <taxon>Tegillarca</taxon>
    </lineage>
</organism>
<dbReference type="SUPFAM" id="SSF56436">
    <property type="entry name" value="C-type lectin-like"/>
    <property type="match status" value="1"/>
</dbReference>